<gene>
    <name evidence="1" type="ORF">SCLTRI_LOCUS4496</name>
</gene>
<dbReference type="AlphaFoldDB" id="A0A8H2VTY7"/>
<comment type="caution">
    <text evidence="1">The sequence shown here is derived from an EMBL/GenBank/DDBJ whole genome shotgun (WGS) entry which is preliminary data.</text>
</comment>
<dbReference type="Proteomes" id="UP000624404">
    <property type="component" value="Unassembled WGS sequence"/>
</dbReference>
<accession>A0A8H2VTY7</accession>
<evidence type="ECO:0000313" key="2">
    <source>
        <dbReference type="Proteomes" id="UP000624404"/>
    </source>
</evidence>
<sequence>MKTVQLRFVSLRPFCDTQNSSLRCPMVDMVNQISTIIISNGFESTKPDAAFRIEPSFVNSLCYMPCCAHRASPVAESPNVSSDTFSASGTTILVLLSSASLRLEFPKKANTLFERSPAVLFSSNARSYLGT</sequence>
<protein>
    <submittedName>
        <fullName evidence="1">B8f423c1-c868-4e87-821d-5cc926225ef5</fullName>
    </submittedName>
</protein>
<reference evidence="1" key="1">
    <citation type="submission" date="2020-10" db="EMBL/GenBank/DDBJ databases">
        <authorList>
            <person name="Kusch S."/>
        </authorList>
    </citation>
    <scope>NUCLEOTIDE SEQUENCE</scope>
    <source>
        <strain evidence="1">SwB9</strain>
    </source>
</reference>
<name>A0A8H2VTY7_9HELO</name>
<proteinExistence type="predicted"/>
<evidence type="ECO:0000313" key="1">
    <source>
        <dbReference type="EMBL" id="CAD6444704.1"/>
    </source>
</evidence>
<dbReference type="EMBL" id="CAJHIA010000012">
    <property type="protein sequence ID" value="CAD6444704.1"/>
    <property type="molecule type" value="Genomic_DNA"/>
</dbReference>
<organism evidence="1 2">
    <name type="scientific">Sclerotinia trifoliorum</name>
    <dbReference type="NCBI Taxonomy" id="28548"/>
    <lineage>
        <taxon>Eukaryota</taxon>
        <taxon>Fungi</taxon>
        <taxon>Dikarya</taxon>
        <taxon>Ascomycota</taxon>
        <taxon>Pezizomycotina</taxon>
        <taxon>Leotiomycetes</taxon>
        <taxon>Helotiales</taxon>
        <taxon>Sclerotiniaceae</taxon>
        <taxon>Sclerotinia</taxon>
    </lineage>
</organism>
<keyword evidence="2" id="KW-1185">Reference proteome</keyword>